<proteinExistence type="predicted"/>
<gene>
    <name evidence="2" type="ORF">PRUPE_7G177300</name>
</gene>
<reference evidence="2 3" key="1">
    <citation type="journal article" date="2013" name="Nat. Genet.">
        <title>The high-quality draft genome of peach (Prunus persica) identifies unique patterns of genetic diversity, domestication and genome evolution.</title>
        <authorList>
            <consortium name="International Peach Genome Initiative"/>
            <person name="Verde I."/>
            <person name="Abbott A.G."/>
            <person name="Scalabrin S."/>
            <person name="Jung S."/>
            <person name="Shu S."/>
            <person name="Marroni F."/>
            <person name="Zhebentyayeva T."/>
            <person name="Dettori M.T."/>
            <person name="Grimwood J."/>
            <person name="Cattonaro F."/>
            <person name="Zuccolo A."/>
            <person name="Rossini L."/>
            <person name="Jenkins J."/>
            <person name="Vendramin E."/>
            <person name="Meisel L.A."/>
            <person name="Decroocq V."/>
            <person name="Sosinski B."/>
            <person name="Prochnik S."/>
            <person name="Mitros T."/>
            <person name="Policriti A."/>
            <person name="Cipriani G."/>
            <person name="Dondini L."/>
            <person name="Ficklin S."/>
            <person name="Goodstein D.M."/>
            <person name="Xuan P."/>
            <person name="Del Fabbro C."/>
            <person name="Aramini V."/>
            <person name="Copetti D."/>
            <person name="Gonzalez S."/>
            <person name="Horner D.S."/>
            <person name="Falchi R."/>
            <person name="Lucas S."/>
            <person name="Mica E."/>
            <person name="Maldonado J."/>
            <person name="Lazzari B."/>
            <person name="Bielenberg D."/>
            <person name="Pirona R."/>
            <person name="Miculan M."/>
            <person name="Barakat A."/>
            <person name="Testolin R."/>
            <person name="Stella A."/>
            <person name="Tartarini S."/>
            <person name="Tonutti P."/>
            <person name="Arus P."/>
            <person name="Orellana A."/>
            <person name="Wells C."/>
            <person name="Main D."/>
            <person name="Vizzotto G."/>
            <person name="Silva H."/>
            <person name="Salamini F."/>
            <person name="Schmutz J."/>
            <person name="Morgante M."/>
            <person name="Rokhsar D.S."/>
        </authorList>
    </citation>
    <scope>NUCLEOTIDE SEQUENCE [LARGE SCALE GENOMIC DNA]</scope>
    <source>
        <strain evidence="3">cv. Nemared</strain>
    </source>
</reference>
<dbReference type="OrthoDB" id="638130at2759"/>
<dbReference type="PANTHER" id="PTHR47123:SF28">
    <property type="entry name" value="F-BOX DOMAIN-CONTAINING PROTEIN"/>
    <property type="match status" value="1"/>
</dbReference>
<evidence type="ECO:0000259" key="1">
    <source>
        <dbReference type="Pfam" id="PF03478"/>
    </source>
</evidence>
<dbReference type="InterPro" id="IPR005174">
    <property type="entry name" value="KIB1-4_b-propeller"/>
</dbReference>
<dbReference type="Gramene" id="ONH97220">
    <property type="protein sequence ID" value="ONH97220"/>
    <property type="gene ID" value="PRUPE_7G177300"/>
</dbReference>
<dbReference type="eggNOG" id="ENOG502RY64">
    <property type="taxonomic scope" value="Eukaryota"/>
</dbReference>
<dbReference type="GO" id="GO:0016567">
    <property type="term" value="P:protein ubiquitination"/>
    <property type="evidence" value="ECO:0000318"/>
    <property type="project" value="GO_Central"/>
</dbReference>
<dbReference type="PANTHER" id="PTHR47123">
    <property type="entry name" value="F-BOX PROTEIN SKIP23"/>
    <property type="match status" value="1"/>
</dbReference>
<dbReference type="STRING" id="3760.A0A251ND07"/>
<dbReference type="Proteomes" id="UP000006882">
    <property type="component" value="Chromosome G7"/>
</dbReference>
<dbReference type="Pfam" id="PF03478">
    <property type="entry name" value="Beta-prop_KIB1-4"/>
    <property type="match status" value="1"/>
</dbReference>
<dbReference type="EMBL" id="CM007657">
    <property type="protein sequence ID" value="ONH97220.1"/>
    <property type="molecule type" value="Genomic_DNA"/>
</dbReference>
<dbReference type="InterPro" id="IPR051304">
    <property type="entry name" value="SCF_F-box_domain"/>
</dbReference>
<evidence type="ECO:0000313" key="3">
    <source>
        <dbReference type="Proteomes" id="UP000006882"/>
    </source>
</evidence>
<feature type="domain" description="KIB1-4 beta-propeller" evidence="1">
    <location>
        <begin position="97"/>
        <end position="355"/>
    </location>
</feature>
<dbReference type="Gene3D" id="1.20.1280.50">
    <property type="match status" value="1"/>
</dbReference>
<protein>
    <recommendedName>
        <fullName evidence="1">KIB1-4 beta-propeller domain-containing protein</fullName>
    </recommendedName>
</protein>
<sequence>MERGKKKVDWSDLPKELWPNIGKCLDNSVGVFRFRSVCKLWRSSIPSFQRTILPPLPHMYSSCSSASARAAGTEIQAVLYLITVYRMEALVDGEPNSSKPWLVKFEESPSGKLRLRHPITNSPLRNSPDGSSKQFNLLDFGIVELSKSYALKYRLNDFTVDCMNKVIVLNPTHLDNFAVMMMHGEGQLYFARFGDEKWTLLKQKDSWFDDIIAYKGHCYVVDREGIVSCMNSEFKVIQFSPPLGRLGEQKHLVESCGDLYVVDRFTERQRLKMCKMLEHRDLIFGDLTAPYPETVSFKVYKLEREWGRWVEVNSLGDQVFVLSHDDSFSVSTRGVSRVKGNCILFTDQKRTYEPEFGGPRTLTRQCSVFNLENGSITNLAASPGYSPMLQPPSAWLSPD</sequence>
<organism evidence="2 3">
    <name type="scientific">Prunus persica</name>
    <name type="common">Peach</name>
    <name type="synonym">Amygdalus persica</name>
    <dbReference type="NCBI Taxonomy" id="3760"/>
    <lineage>
        <taxon>Eukaryota</taxon>
        <taxon>Viridiplantae</taxon>
        <taxon>Streptophyta</taxon>
        <taxon>Embryophyta</taxon>
        <taxon>Tracheophyta</taxon>
        <taxon>Spermatophyta</taxon>
        <taxon>Magnoliopsida</taxon>
        <taxon>eudicotyledons</taxon>
        <taxon>Gunneridae</taxon>
        <taxon>Pentapetalae</taxon>
        <taxon>rosids</taxon>
        <taxon>fabids</taxon>
        <taxon>Rosales</taxon>
        <taxon>Rosaceae</taxon>
        <taxon>Amygdaloideae</taxon>
        <taxon>Amygdaleae</taxon>
        <taxon>Prunus</taxon>
    </lineage>
</organism>
<evidence type="ECO:0000313" key="2">
    <source>
        <dbReference type="EMBL" id="ONH97220.1"/>
    </source>
</evidence>
<dbReference type="AlphaFoldDB" id="A0A251ND07"/>
<keyword evidence="3" id="KW-1185">Reference proteome</keyword>
<accession>A0A251ND07</accession>
<name>A0A251ND07_PRUPE</name>